<dbReference type="Pfam" id="PF13302">
    <property type="entry name" value="Acetyltransf_3"/>
    <property type="match status" value="1"/>
</dbReference>
<dbReference type="Gene3D" id="3.40.630.30">
    <property type="match status" value="1"/>
</dbReference>
<evidence type="ECO:0000313" key="2">
    <source>
        <dbReference type="EMBL" id="MFC5602795.1"/>
    </source>
</evidence>
<dbReference type="Proteomes" id="UP001596071">
    <property type="component" value="Unassembled WGS sequence"/>
</dbReference>
<dbReference type="PANTHER" id="PTHR39173:SF1">
    <property type="entry name" value="ACETYLTRANSFERASE"/>
    <property type="match status" value="1"/>
</dbReference>
<gene>
    <name evidence="2" type="ORF">ACFPTP_06145</name>
</gene>
<dbReference type="PANTHER" id="PTHR39173">
    <property type="entry name" value="ACETYLTRANSFERASE"/>
    <property type="match status" value="1"/>
</dbReference>
<keyword evidence="3" id="KW-1185">Reference proteome</keyword>
<evidence type="ECO:0000313" key="3">
    <source>
        <dbReference type="Proteomes" id="UP001596071"/>
    </source>
</evidence>
<accession>A0ABW0TUV1</accession>
<organism evidence="2 3">
    <name type="scientific">Sporosarcina koreensis</name>
    <dbReference type="NCBI Taxonomy" id="334735"/>
    <lineage>
        <taxon>Bacteria</taxon>
        <taxon>Bacillati</taxon>
        <taxon>Bacillota</taxon>
        <taxon>Bacilli</taxon>
        <taxon>Bacillales</taxon>
        <taxon>Caryophanaceae</taxon>
        <taxon>Sporosarcina</taxon>
    </lineage>
</organism>
<proteinExistence type="predicted"/>
<dbReference type="SUPFAM" id="SSF55729">
    <property type="entry name" value="Acyl-CoA N-acyltransferases (Nat)"/>
    <property type="match status" value="1"/>
</dbReference>
<dbReference type="RefSeq" id="WP_381442996.1">
    <property type="nucleotide sequence ID" value="NZ_JBHSNP010000010.1"/>
</dbReference>
<dbReference type="PROSITE" id="PS51186">
    <property type="entry name" value="GNAT"/>
    <property type="match status" value="1"/>
</dbReference>
<dbReference type="InterPro" id="IPR016181">
    <property type="entry name" value="Acyl_CoA_acyltransferase"/>
</dbReference>
<dbReference type="CDD" id="cd04301">
    <property type="entry name" value="NAT_SF"/>
    <property type="match status" value="1"/>
</dbReference>
<name>A0ABW0TUV1_9BACL</name>
<dbReference type="EMBL" id="JBHSNP010000010">
    <property type="protein sequence ID" value="MFC5602795.1"/>
    <property type="molecule type" value="Genomic_DNA"/>
</dbReference>
<comment type="caution">
    <text evidence="2">The sequence shown here is derived from an EMBL/GenBank/DDBJ whole genome shotgun (WGS) entry which is preliminary data.</text>
</comment>
<protein>
    <submittedName>
        <fullName evidence="2">GNAT family N-acetyltransferase</fullName>
    </submittedName>
</protein>
<sequence length="167" mass="19204">MRLERPSLKWEKEHIAYMREWDDGRLKPSSFFLNEGVPYEVYLEELAVKEAGQGERVPNSNYFLVDDDDRIIGMVNIRHSLNDYLRQVDGHIGASIRPSERRKGHATYLLSEALNITDRLGIRFVLVTCNEDNIGSAAVILNNGGVEDESFTEPHGNVIRRFWIERG</sequence>
<feature type="domain" description="N-acetyltransferase" evidence="1">
    <location>
        <begin position="1"/>
        <end position="165"/>
    </location>
</feature>
<reference evidence="3" key="1">
    <citation type="journal article" date="2019" name="Int. J. Syst. Evol. Microbiol.">
        <title>The Global Catalogue of Microorganisms (GCM) 10K type strain sequencing project: providing services to taxonomists for standard genome sequencing and annotation.</title>
        <authorList>
            <consortium name="The Broad Institute Genomics Platform"/>
            <consortium name="The Broad Institute Genome Sequencing Center for Infectious Disease"/>
            <person name="Wu L."/>
            <person name="Ma J."/>
        </authorList>
    </citation>
    <scope>NUCLEOTIDE SEQUENCE [LARGE SCALE GENOMIC DNA]</scope>
    <source>
        <strain evidence="3">KACC 11299</strain>
    </source>
</reference>
<dbReference type="InterPro" id="IPR000182">
    <property type="entry name" value="GNAT_dom"/>
</dbReference>
<evidence type="ECO:0000259" key="1">
    <source>
        <dbReference type="PROSITE" id="PS51186"/>
    </source>
</evidence>